<protein>
    <recommendedName>
        <fullName evidence="3">Ubiquitin-like protease family profile domain-containing protein</fullName>
    </recommendedName>
</protein>
<dbReference type="PANTHER" id="PTHR34835">
    <property type="entry name" value="OS07G0283600 PROTEIN-RELATED"/>
    <property type="match status" value="1"/>
</dbReference>
<name>A0A438DZ00_VITVI</name>
<comment type="caution">
    <text evidence="1">The sequence shown here is derived from an EMBL/GenBank/DDBJ whole genome shotgun (WGS) entry which is preliminary data.</text>
</comment>
<dbReference type="Proteomes" id="UP000288805">
    <property type="component" value="Unassembled WGS sequence"/>
</dbReference>
<proteinExistence type="predicted"/>
<dbReference type="PANTHER" id="PTHR34835:SF78">
    <property type="entry name" value="AMINOTRANSFERASE-LIKE PLANT MOBILE DOMAIN-CONTAINING PROTEIN"/>
    <property type="match status" value="1"/>
</dbReference>
<accession>A0A438DZ00</accession>
<reference evidence="1 2" key="1">
    <citation type="journal article" date="2018" name="PLoS Genet.">
        <title>Population sequencing reveals clonal diversity and ancestral inbreeding in the grapevine cultivar Chardonnay.</title>
        <authorList>
            <person name="Roach M.J."/>
            <person name="Johnson D.L."/>
            <person name="Bohlmann J."/>
            <person name="van Vuuren H.J."/>
            <person name="Jones S.J."/>
            <person name="Pretorius I.S."/>
            <person name="Schmidt S.A."/>
            <person name="Borneman A.R."/>
        </authorList>
    </citation>
    <scope>NUCLEOTIDE SEQUENCE [LARGE SCALE GENOMIC DNA]</scope>
    <source>
        <strain evidence="2">cv. Chardonnay</strain>
        <tissue evidence="1">Leaf</tissue>
    </source>
</reference>
<organism evidence="1 2">
    <name type="scientific">Vitis vinifera</name>
    <name type="common">Grape</name>
    <dbReference type="NCBI Taxonomy" id="29760"/>
    <lineage>
        <taxon>Eukaryota</taxon>
        <taxon>Viridiplantae</taxon>
        <taxon>Streptophyta</taxon>
        <taxon>Embryophyta</taxon>
        <taxon>Tracheophyta</taxon>
        <taxon>Spermatophyta</taxon>
        <taxon>Magnoliopsida</taxon>
        <taxon>eudicotyledons</taxon>
        <taxon>Gunneridae</taxon>
        <taxon>Pentapetalae</taxon>
        <taxon>rosids</taxon>
        <taxon>Vitales</taxon>
        <taxon>Vitaceae</taxon>
        <taxon>Viteae</taxon>
        <taxon>Vitis</taxon>
    </lineage>
</organism>
<dbReference type="AlphaFoldDB" id="A0A438DZ00"/>
<gene>
    <name evidence="1" type="ORF">CK203_099854</name>
</gene>
<dbReference type="EMBL" id="QGNW01001454">
    <property type="protein sequence ID" value="RVW40725.1"/>
    <property type="molecule type" value="Genomic_DNA"/>
</dbReference>
<evidence type="ECO:0008006" key="3">
    <source>
        <dbReference type="Google" id="ProtNLM"/>
    </source>
</evidence>
<sequence>MKFFVKRSFLHLVEDIDSIKKMNWAEFVLSYLVHGIEEFKMKQQSGVCDCLLFLMLFYHKHISFEEKFLPLYTRPCPRITAWGDDQVLDMKRRLKKVGGYANDNVKIWVIQNEIRDCVDRNAMTMERENEEEQKFEINPNKDVIKREHGGSLMEMDKTFEQLKTHLIDLSHGPSSRCEKVLTEFEEKYTTLKGLFVGSSEKPLRMHDKGTKNDILSCERSFEDKDNKNGNEHYVHTLSIEKLCTEDLNGKNEDACATSIEVHIIPDENVDILPFPIKRSRRDYGKNEDACATSIEVHIIPDENVDILPFPIKRSRRDYGKSIPMSIREDVVDGQSFNVLQSLVANYVFNKGLLKSELLVNFDHEHGIRGDFECLRPRQNLMDVVEFCQTFFKLYDIGTDVFQFSIDWAPSIPTQENGWNCVVHVIKHMQTFNNGDSMTVSDLCTTCEGSGDRLRNCNNRVRNFLTSGNRLRNKGNRLRNFLNRPG</sequence>
<evidence type="ECO:0000313" key="2">
    <source>
        <dbReference type="Proteomes" id="UP000288805"/>
    </source>
</evidence>
<evidence type="ECO:0000313" key="1">
    <source>
        <dbReference type="EMBL" id="RVW40725.1"/>
    </source>
</evidence>